<dbReference type="InterPro" id="IPR011604">
    <property type="entry name" value="PDDEXK-like_dom_sf"/>
</dbReference>
<accession>A0A1I7FU42</accession>
<feature type="domain" description="YqaJ viral recombinase" evidence="2">
    <location>
        <begin position="31"/>
        <end position="167"/>
    </location>
</feature>
<dbReference type="InterPro" id="IPR051703">
    <property type="entry name" value="NF-kappa-B_Signaling_Reg"/>
</dbReference>
<dbReference type="OrthoDB" id="46225at2"/>
<keyword evidence="4" id="KW-1185">Reference proteome</keyword>
<evidence type="ECO:0000259" key="2">
    <source>
        <dbReference type="Pfam" id="PF09588"/>
    </source>
</evidence>
<sequence>MAIARAEASLRRDRYTSALVLIDTSRLSRDEWLAWRRLGIGGSDAAAVAGISPWKSPTSLYLEKLGAAEPEEAGEAAYWGTLQEPLVAKEFKERTGYLVRRRNAMLRHPEHDFMIADIDRLVHIPGRGWGVLEVKCTGARHSGDWEDDKVPDHYMLQLQHYLAVTGLEFGFFAVLIGGQKYHQVEVERDDQLIDYLVQIEKDFWHCVETRTPPELDGSISSVNVLDYLYPPEKTNPDEVQLPEDMEFWIQQYIEACGDIKEAEERKQRAANELKAYLGDREVGRHGLHKVSWKAVRTERFDTKAFQAAHPELFKQFLKTSVTRRFTIS</sequence>
<dbReference type="Proteomes" id="UP000183508">
    <property type="component" value="Unassembled WGS sequence"/>
</dbReference>
<dbReference type="NCBIfam" id="TIGR03033">
    <property type="entry name" value="phage_rel_nuc"/>
    <property type="match status" value="1"/>
</dbReference>
<dbReference type="Gene3D" id="3.90.320.10">
    <property type="match status" value="1"/>
</dbReference>
<dbReference type="PANTHER" id="PTHR46609">
    <property type="entry name" value="EXONUCLEASE, PHAGE-TYPE/RECB, C-TERMINAL DOMAIN-CONTAINING PROTEIN"/>
    <property type="match status" value="1"/>
</dbReference>
<protein>
    <submittedName>
        <fullName evidence="3">Putative phage-type endonuclease</fullName>
    </submittedName>
</protein>
<dbReference type="PANTHER" id="PTHR46609:SF6">
    <property type="entry name" value="EXONUCLEASE, PHAGE-TYPE_RECB, C-TERMINAL DOMAIN-CONTAINING PROTEIN-RELATED"/>
    <property type="match status" value="1"/>
</dbReference>
<dbReference type="RefSeq" id="WP_074949066.1">
    <property type="nucleotide sequence ID" value="NZ_FPBV01000001.1"/>
</dbReference>
<reference evidence="4" key="1">
    <citation type="submission" date="2016-10" db="EMBL/GenBank/DDBJ databases">
        <authorList>
            <person name="Varghese N."/>
        </authorList>
    </citation>
    <scope>NUCLEOTIDE SEQUENCE [LARGE SCALE GENOMIC DNA]</scope>
    <source>
        <strain evidence="4">DSM 17980</strain>
    </source>
</reference>
<dbReference type="InterPro" id="IPR011335">
    <property type="entry name" value="Restrct_endonuc-II-like"/>
</dbReference>
<dbReference type="SUPFAM" id="SSF52980">
    <property type="entry name" value="Restriction endonuclease-like"/>
    <property type="match status" value="1"/>
</dbReference>
<name>A0A1I7FU42_9BACL</name>
<dbReference type="InterPro" id="IPR019080">
    <property type="entry name" value="YqaJ_viral_recombinase"/>
</dbReference>
<dbReference type="Pfam" id="PF09588">
    <property type="entry name" value="YqaJ"/>
    <property type="match status" value="1"/>
</dbReference>
<keyword evidence="3" id="KW-0540">Nuclease</keyword>
<dbReference type="InterPro" id="IPR017482">
    <property type="entry name" value="Lambda-type_endonuclease"/>
</dbReference>
<dbReference type="AlphaFoldDB" id="A0A1I7FU42"/>
<keyword evidence="3" id="KW-0378">Hydrolase</keyword>
<evidence type="ECO:0000256" key="1">
    <source>
        <dbReference type="SAM" id="Coils"/>
    </source>
</evidence>
<gene>
    <name evidence="3" type="ORF">SAMN05421543_101448</name>
</gene>
<dbReference type="GO" id="GO:0004519">
    <property type="term" value="F:endonuclease activity"/>
    <property type="evidence" value="ECO:0007669"/>
    <property type="project" value="UniProtKB-KW"/>
</dbReference>
<keyword evidence="3" id="KW-0255">Endonuclease</keyword>
<dbReference type="STRING" id="392015.SAMN05421543_101448"/>
<proteinExistence type="predicted"/>
<evidence type="ECO:0000313" key="3">
    <source>
        <dbReference type="EMBL" id="SFU39526.1"/>
    </source>
</evidence>
<evidence type="ECO:0000313" key="4">
    <source>
        <dbReference type="Proteomes" id="UP000183508"/>
    </source>
</evidence>
<dbReference type="EMBL" id="FPBV01000001">
    <property type="protein sequence ID" value="SFU39526.1"/>
    <property type="molecule type" value="Genomic_DNA"/>
</dbReference>
<keyword evidence="1" id="KW-0175">Coiled coil</keyword>
<organism evidence="3 4">
    <name type="scientific">Alicyclobacillus macrosporangiidus</name>
    <dbReference type="NCBI Taxonomy" id="392015"/>
    <lineage>
        <taxon>Bacteria</taxon>
        <taxon>Bacillati</taxon>
        <taxon>Bacillota</taxon>
        <taxon>Bacilli</taxon>
        <taxon>Bacillales</taxon>
        <taxon>Alicyclobacillaceae</taxon>
        <taxon>Alicyclobacillus</taxon>
    </lineage>
</organism>
<feature type="coiled-coil region" evidence="1">
    <location>
        <begin position="252"/>
        <end position="279"/>
    </location>
</feature>